<dbReference type="AlphaFoldDB" id="A0A1M6UND6"/>
<protein>
    <submittedName>
        <fullName evidence="1">Uncharacterized protein</fullName>
    </submittedName>
</protein>
<evidence type="ECO:0000313" key="2">
    <source>
        <dbReference type="Proteomes" id="UP000183208"/>
    </source>
</evidence>
<proteinExistence type="predicted"/>
<evidence type="ECO:0000313" key="1">
    <source>
        <dbReference type="EMBL" id="SEC51049.1"/>
    </source>
</evidence>
<sequence length="35" mass="4014">MQKRKTNHLQIIKSSLQRTAGPLPLYHLTGGKQLR</sequence>
<organism evidence="1 2">
    <name type="scientific">Bradyrhizobium lablabi</name>
    <dbReference type="NCBI Taxonomy" id="722472"/>
    <lineage>
        <taxon>Bacteria</taxon>
        <taxon>Pseudomonadati</taxon>
        <taxon>Pseudomonadota</taxon>
        <taxon>Alphaproteobacteria</taxon>
        <taxon>Hyphomicrobiales</taxon>
        <taxon>Nitrobacteraceae</taxon>
        <taxon>Bradyrhizobium</taxon>
    </lineage>
</organism>
<reference evidence="1 2" key="1">
    <citation type="submission" date="2016-10" db="EMBL/GenBank/DDBJ databases">
        <authorList>
            <person name="de Groot N.N."/>
        </authorList>
    </citation>
    <scope>NUCLEOTIDE SEQUENCE [LARGE SCALE GENOMIC DNA]</scope>
    <source>
        <strain evidence="1 2">GAS522</strain>
    </source>
</reference>
<accession>A0A1M6UND6</accession>
<name>A0A1M6UND6_9BRAD</name>
<dbReference type="EMBL" id="FNTI01000001">
    <property type="protein sequence ID" value="SEC51049.1"/>
    <property type="molecule type" value="Genomic_DNA"/>
</dbReference>
<dbReference type="Proteomes" id="UP000183208">
    <property type="component" value="Unassembled WGS sequence"/>
</dbReference>
<gene>
    <name evidence="1" type="ORF">SAMN05444171_1588</name>
</gene>